<dbReference type="GO" id="GO:0006974">
    <property type="term" value="P:DNA damage response"/>
    <property type="evidence" value="ECO:0007669"/>
    <property type="project" value="InterPro"/>
</dbReference>
<evidence type="ECO:0000256" key="1">
    <source>
        <dbReference type="PROSITE-ProRule" id="PRU00103"/>
    </source>
</evidence>
<dbReference type="InterPro" id="IPR021133">
    <property type="entry name" value="HEAT_type_2"/>
</dbReference>
<keyword evidence="2" id="KW-0732">Signal</keyword>
<gene>
    <name evidence="3" type="ORF">Acr_16g0003730</name>
</gene>
<organism evidence="3 4">
    <name type="scientific">Actinidia rufa</name>
    <dbReference type="NCBI Taxonomy" id="165716"/>
    <lineage>
        <taxon>Eukaryota</taxon>
        <taxon>Viridiplantae</taxon>
        <taxon>Streptophyta</taxon>
        <taxon>Embryophyta</taxon>
        <taxon>Tracheophyta</taxon>
        <taxon>Spermatophyta</taxon>
        <taxon>Magnoliopsida</taxon>
        <taxon>eudicotyledons</taxon>
        <taxon>Gunneridae</taxon>
        <taxon>Pentapetalae</taxon>
        <taxon>asterids</taxon>
        <taxon>Ericales</taxon>
        <taxon>Actinidiaceae</taxon>
        <taxon>Actinidia</taxon>
    </lineage>
</organism>
<dbReference type="OrthoDB" id="381190at2759"/>
<feature type="chain" id="PRO_5029818754" evidence="2">
    <location>
        <begin position="17"/>
        <end position="440"/>
    </location>
</feature>
<evidence type="ECO:0000256" key="2">
    <source>
        <dbReference type="SAM" id="SignalP"/>
    </source>
</evidence>
<keyword evidence="3" id="KW-0808">Transferase</keyword>
<dbReference type="PANTHER" id="PTHR37079">
    <property type="entry name" value="SERINE/THREONINE-PROTEIN KINASE ATM"/>
    <property type="match status" value="1"/>
</dbReference>
<name>A0A7J0FYH3_9ERIC</name>
<dbReference type="EMBL" id="BJWL01000016">
    <property type="protein sequence ID" value="GFZ03749.1"/>
    <property type="molecule type" value="Genomic_DNA"/>
</dbReference>
<protein>
    <submittedName>
        <fullName evidence="3">Serine/threonine-kinase ATM-like protein</fullName>
    </submittedName>
</protein>
<sequence length="440" mass="49023">MLNECIVQLLPSAVFALCAGCAPLPLGSRGLFSYYSSMNGPEAVEEWVKGEDNKHENLHELFECSVEVLAKIDHDSGPEVSQSPCYRSVRLPHQLRGSLLHEMETYILEALVDKELEKMALSDVFYMCAVLSNFMFGSYITRVWEEVSSFVTKMGQHLLKLLDCAVSGIEKSDKCVIGGCLSSNTLFEGMTSIVNSFKSFVCSPLFNNWRNQNGIDFILYTAISQSFERLLKALAKLYEDCSKSATNFHSEIDLADFSALITSVPKSPFDSSISMMDMELDLGEDPKDVDVKAVSRKTGSGASVSSRTWKFDTILLISNFFAVLPVITWEILFDIMDREDDASVTSMNNMVDLRASLKLQCSNILAAIDDLLGNLISLDTGGKDTNTIGMDKNVSPSLRERISEQTMIEKLLMMLRDPDYRVRFSLAKLIGVLFPNLGWP</sequence>
<dbReference type="Proteomes" id="UP000585474">
    <property type="component" value="Unassembled WGS sequence"/>
</dbReference>
<comment type="caution">
    <text evidence="3">The sequence shown here is derived from an EMBL/GenBank/DDBJ whole genome shotgun (WGS) entry which is preliminary data.</text>
</comment>
<keyword evidence="4" id="KW-1185">Reference proteome</keyword>
<feature type="repeat" description="HEAT" evidence="1">
    <location>
        <begin position="407"/>
        <end position="440"/>
    </location>
</feature>
<proteinExistence type="predicted"/>
<reference evidence="3 4" key="1">
    <citation type="submission" date="2019-07" db="EMBL/GenBank/DDBJ databases">
        <title>De Novo Assembly of kiwifruit Actinidia rufa.</title>
        <authorList>
            <person name="Sugita-Konishi S."/>
            <person name="Sato K."/>
            <person name="Mori E."/>
            <person name="Abe Y."/>
            <person name="Kisaki G."/>
            <person name="Hamano K."/>
            <person name="Suezawa K."/>
            <person name="Otani M."/>
            <person name="Fukuda T."/>
            <person name="Manabe T."/>
            <person name="Gomi K."/>
            <person name="Tabuchi M."/>
            <person name="Akimitsu K."/>
            <person name="Kataoka I."/>
        </authorList>
    </citation>
    <scope>NUCLEOTIDE SEQUENCE [LARGE SCALE GENOMIC DNA]</scope>
    <source>
        <strain evidence="4">cv. Fuchu</strain>
    </source>
</reference>
<feature type="signal peptide" evidence="2">
    <location>
        <begin position="1"/>
        <end position="16"/>
    </location>
</feature>
<dbReference type="AlphaFoldDB" id="A0A7J0FYH3"/>
<dbReference type="InterPro" id="IPR038980">
    <property type="entry name" value="ATM_plant"/>
</dbReference>
<evidence type="ECO:0000313" key="3">
    <source>
        <dbReference type="EMBL" id="GFZ03749.1"/>
    </source>
</evidence>
<evidence type="ECO:0000313" key="4">
    <source>
        <dbReference type="Proteomes" id="UP000585474"/>
    </source>
</evidence>
<accession>A0A7J0FYH3</accession>
<dbReference type="PANTHER" id="PTHR37079:SF4">
    <property type="entry name" value="SERINE_THREONINE-PROTEIN KINASE ATM"/>
    <property type="match status" value="1"/>
</dbReference>
<dbReference type="PROSITE" id="PS50077">
    <property type="entry name" value="HEAT_REPEAT"/>
    <property type="match status" value="1"/>
</dbReference>
<keyword evidence="3" id="KW-0418">Kinase</keyword>
<dbReference type="GO" id="GO:0004674">
    <property type="term" value="F:protein serine/threonine kinase activity"/>
    <property type="evidence" value="ECO:0007669"/>
    <property type="project" value="InterPro"/>
</dbReference>